<name>A0AA40DK22_9PEZI</name>
<comment type="caution">
    <text evidence="1">The sequence shown here is derived from an EMBL/GenBank/DDBJ whole genome shotgun (WGS) entry which is preliminary data.</text>
</comment>
<reference evidence="1" key="1">
    <citation type="submission" date="2023-06" db="EMBL/GenBank/DDBJ databases">
        <title>Genome-scale phylogeny and comparative genomics of the fungal order Sordariales.</title>
        <authorList>
            <consortium name="Lawrence Berkeley National Laboratory"/>
            <person name="Hensen N."/>
            <person name="Bonometti L."/>
            <person name="Westerberg I."/>
            <person name="Brannstrom I.O."/>
            <person name="Guillou S."/>
            <person name="Cros-Aarteil S."/>
            <person name="Calhoun S."/>
            <person name="Haridas S."/>
            <person name="Kuo A."/>
            <person name="Mondo S."/>
            <person name="Pangilinan J."/>
            <person name="Riley R."/>
            <person name="Labutti K."/>
            <person name="Andreopoulos B."/>
            <person name="Lipzen A."/>
            <person name="Chen C."/>
            <person name="Yanf M."/>
            <person name="Daum C."/>
            <person name="Ng V."/>
            <person name="Clum A."/>
            <person name="Steindorff A."/>
            <person name="Ohm R."/>
            <person name="Martin F."/>
            <person name="Silar P."/>
            <person name="Natvig D."/>
            <person name="Lalanne C."/>
            <person name="Gautier V."/>
            <person name="Ament-Velasquez S.L."/>
            <person name="Kruys A."/>
            <person name="Hutchinson M.I."/>
            <person name="Powell A.J."/>
            <person name="Barry K."/>
            <person name="Miller A.N."/>
            <person name="Grigoriev I.V."/>
            <person name="Debuchy R."/>
            <person name="Gladieux P."/>
            <person name="Thoren M.H."/>
            <person name="Johannesson H."/>
        </authorList>
    </citation>
    <scope>NUCLEOTIDE SEQUENCE</scope>
    <source>
        <strain evidence="1">CBS 540.89</strain>
    </source>
</reference>
<gene>
    <name evidence="1" type="ORF">B0T21DRAFT_299269</name>
</gene>
<evidence type="ECO:0000313" key="2">
    <source>
        <dbReference type="Proteomes" id="UP001172159"/>
    </source>
</evidence>
<dbReference type="EMBL" id="JAUKTV010000021">
    <property type="protein sequence ID" value="KAK0704211.1"/>
    <property type="molecule type" value="Genomic_DNA"/>
</dbReference>
<proteinExistence type="predicted"/>
<sequence length="142" mass="16382">KRNTTYNTEDSPVDTHLSTNSAVSSLSRAERTGCQAFYCVWSYVLHNGRILVYDGDVDVSHHLRKTTKGSLLKMRKLHTQKGTLNREYTSKKYYSKRKWCLSIMLYFEHPQPVPIPACQNVMLNHLQIPYNSDCNLPSKTLT</sequence>
<accession>A0AA40DK22</accession>
<organism evidence="1 2">
    <name type="scientific">Apiosordaria backusii</name>
    <dbReference type="NCBI Taxonomy" id="314023"/>
    <lineage>
        <taxon>Eukaryota</taxon>
        <taxon>Fungi</taxon>
        <taxon>Dikarya</taxon>
        <taxon>Ascomycota</taxon>
        <taxon>Pezizomycotina</taxon>
        <taxon>Sordariomycetes</taxon>
        <taxon>Sordariomycetidae</taxon>
        <taxon>Sordariales</taxon>
        <taxon>Lasiosphaeriaceae</taxon>
        <taxon>Apiosordaria</taxon>
    </lineage>
</organism>
<dbReference type="AlphaFoldDB" id="A0AA40DK22"/>
<keyword evidence="2" id="KW-1185">Reference proteome</keyword>
<evidence type="ECO:0000313" key="1">
    <source>
        <dbReference type="EMBL" id="KAK0704211.1"/>
    </source>
</evidence>
<protein>
    <submittedName>
        <fullName evidence="1">Uncharacterized protein</fullName>
    </submittedName>
</protein>
<feature type="non-terminal residue" evidence="1">
    <location>
        <position position="1"/>
    </location>
</feature>
<dbReference type="Proteomes" id="UP001172159">
    <property type="component" value="Unassembled WGS sequence"/>
</dbReference>